<protein>
    <submittedName>
        <fullName evidence="1">Uncharacterized protein</fullName>
    </submittedName>
</protein>
<dbReference type="AlphaFoldDB" id="A0A644WLC4"/>
<comment type="caution">
    <text evidence="1">The sequence shown here is derived from an EMBL/GenBank/DDBJ whole genome shotgun (WGS) entry which is preliminary data.</text>
</comment>
<evidence type="ECO:0000313" key="1">
    <source>
        <dbReference type="EMBL" id="MPM04298.1"/>
    </source>
</evidence>
<name>A0A644WLC4_9ZZZZ</name>
<dbReference type="EMBL" id="VSSQ01001026">
    <property type="protein sequence ID" value="MPM04298.1"/>
    <property type="molecule type" value="Genomic_DNA"/>
</dbReference>
<gene>
    <name evidence="1" type="ORF">SDC9_50574</name>
</gene>
<sequence>MSIISGIVGENNISISVALREVDKSISGILSDKNKMFSGVIPNFKYRAHLSAESTFELRAHELLANLIATAESQDSFFFGIEDSKLISSKNATIDDVRLVISSIFAEALSAALSGSESYSMQIHADLVSTKFRLMRDLVGLTMSDIYHITMDELYMITEE</sequence>
<accession>A0A644WLC4</accession>
<reference evidence="1" key="1">
    <citation type="submission" date="2019-08" db="EMBL/GenBank/DDBJ databases">
        <authorList>
            <person name="Kucharzyk K."/>
            <person name="Murdoch R.W."/>
            <person name="Higgins S."/>
            <person name="Loffler F."/>
        </authorList>
    </citation>
    <scope>NUCLEOTIDE SEQUENCE</scope>
</reference>
<organism evidence="1">
    <name type="scientific">bioreactor metagenome</name>
    <dbReference type="NCBI Taxonomy" id="1076179"/>
    <lineage>
        <taxon>unclassified sequences</taxon>
        <taxon>metagenomes</taxon>
        <taxon>ecological metagenomes</taxon>
    </lineage>
</organism>
<proteinExistence type="predicted"/>